<evidence type="ECO:0000313" key="6">
    <source>
        <dbReference type="EMBL" id="MEQ6356110.1"/>
    </source>
</evidence>
<evidence type="ECO:0000256" key="4">
    <source>
        <dbReference type="ARBA" id="ARBA00023316"/>
    </source>
</evidence>
<keyword evidence="1 5" id="KW-0328">Glycosyltransferase</keyword>
<accession>A0ABV1MUE6</accession>
<name>A0ABV1MUE6_9BACI</name>
<dbReference type="CDD" id="cd06533">
    <property type="entry name" value="Glyco_transf_WecG_TagA"/>
    <property type="match status" value="1"/>
</dbReference>
<comment type="catalytic activity">
    <reaction evidence="5">
        <text>UDP-N-acetyl-alpha-D-mannosamine + N-acetyl-alpha-D-glucosaminyl-di-trans,octa-cis-undecaprenyl diphosphate = N-acetyl-beta-D-mannosaminyl-(1-&gt;4)-N-acetyl-alpha-D-glucosaminyl di-trans,octa-cis-undecaprenyl diphosphate + UDP + H(+)</text>
        <dbReference type="Rhea" id="RHEA:16053"/>
        <dbReference type="ChEBI" id="CHEBI:15378"/>
        <dbReference type="ChEBI" id="CHEBI:58223"/>
        <dbReference type="ChEBI" id="CHEBI:62959"/>
        <dbReference type="ChEBI" id="CHEBI:68623"/>
        <dbReference type="ChEBI" id="CHEBI:132210"/>
        <dbReference type="EC" id="2.4.1.187"/>
    </reaction>
</comment>
<comment type="caution">
    <text evidence="6">The sequence shown here is derived from an EMBL/GenBank/DDBJ whole genome shotgun (WGS) entry which is preliminary data.</text>
</comment>
<dbReference type="InterPro" id="IPR004629">
    <property type="entry name" value="WecG_TagA_CpsF"/>
</dbReference>
<comment type="similarity">
    <text evidence="5">Belongs to the glycosyltransferase 26 family. TagA/TarA subfamily.</text>
</comment>
<proteinExistence type="inferred from homology"/>
<dbReference type="NCBIfam" id="TIGR00696">
    <property type="entry name" value="wecG_tagA_cpsF"/>
    <property type="match status" value="1"/>
</dbReference>
<comment type="function">
    <text evidence="5">Catalyzes the conversion of GlcNAc-PP-undecaprenol into ManNAc-GlcNAc-PP-undecaprenol, the first committed lipid intermediate in the de novo synthesis of teichoic acid.</text>
</comment>
<evidence type="ECO:0000256" key="1">
    <source>
        <dbReference type="ARBA" id="ARBA00022676"/>
    </source>
</evidence>
<sequence length="246" mass="27870">MKHVTIMGVPFLHSKQQEFVDLLVNRIEHEEKTFVITANPEVVMQANENPTVMNYLKQATYICADGIGVVKAAQILGDPLPERVTGYDTMVRLLEVGNTKRFKIYLLGAQNETLEKTVKNIHQTYPNVDVVGYHDGFFDWNKNDIATEIAALQPDLVFVALGVPRQEKWITENLGQFSKGVFMGVGGSFDVIAGTVKRAPMIWQKLNLEWLYRLLRQPSRFGRMLVLPRFALKVFAMKFKGQGAPK</sequence>
<dbReference type="PANTHER" id="PTHR34136">
    <property type="match status" value="1"/>
</dbReference>
<gene>
    <name evidence="6" type="ORF">ABNX05_15890</name>
</gene>
<keyword evidence="4 5" id="KW-0961">Cell wall biogenesis/degradation</keyword>
<keyword evidence="7" id="KW-1185">Reference proteome</keyword>
<dbReference type="HAMAP" id="MF_02070">
    <property type="entry name" value="TagA_TarA"/>
    <property type="match status" value="1"/>
</dbReference>
<dbReference type="Pfam" id="PF03808">
    <property type="entry name" value="Glyco_tran_WecG"/>
    <property type="match status" value="1"/>
</dbReference>
<organism evidence="6 7">
    <name type="scientific">Lysinibacillus zambalensis</name>
    <dbReference type="NCBI Taxonomy" id="3160866"/>
    <lineage>
        <taxon>Bacteria</taxon>
        <taxon>Bacillati</taxon>
        <taxon>Bacillota</taxon>
        <taxon>Bacilli</taxon>
        <taxon>Bacillales</taxon>
        <taxon>Bacillaceae</taxon>
        <taxon>Lysinibacillus</taxon>
    </lineage>
</organism>
<dbReference type="EC" id="2.4.1.187" evidence="5"/>
<evidence type="ECO:0000256" key="3">
    <source>
        <dbReference type="ARBA" id="ARBA00022944"/>
    </source>
</evidence>
<evidence type="ECO:0000313" key="7">
    <source>
        <dbReference type="Proteomes" id="UP001478862"/>
    </source>
</evidence>
<dbReference type="InterPro" id="IPR034714">
    <property type="entry name" value="TagA_TarA"/>
</dbReference>
<evidence type="ECO:0000256" key="2">
    <source>
        <dbReference type="ARBA" id="ARBA00022679"/>
    </source>
</evidence>
<dbReference type="PANTHER" id="PTHR34136:SF1">
    <property type="entry name" value="UDP-N-ACETYL-D-MANNOSAMINURONIC ACID TRANSFERASE"/>
    <property type="match status" value="1"/>
</dbReference>
<dbReference type="Proteomes" id="UP001478862">
    <property type="component" value="Unassembled WGS sequence"/>
</dbReference>
<keyword evidence="2 5" id="KW-0808">Transferase</keyword>
<dbReference type="RefSeq" id="WP_349660612.1">
    <property type="nucleotide sequence ID" value="NZ_JBEGDG010000012.1"/>
</dbReference>
<dbReference type="EMBL" id="JBEGDG010000012">
    <property type="protein sequence ID" value="MEQ6356110.1"/>
    <property type="molecule type" value="Genomic_DNA"/>
</dbReference>
<comment type="pathway">
    <text evidence="5">Cell wall biogenesis; teichoic acid biosynthesis.</text>
</comment>
<reference evidence="6 7" key="1">
    <citation type="submission" date="2024-06" db="EMBL/GenBank/DDBJ databases">
        <title>Lysinibacillus zambalefons sp. nov., a Novel Firmicute Isolated from the Poon Bato Zambales Hyperalkaline Spring.</title>
        <authorList>
            <person name="Aja J.A."/>
            <person name="Lazaro J.E.H."/>
            <person name="Llorin L.D."/>
            <person name="Lim K.R."/>
            <person name="Teodosio J."/>
            <person name="Dalisay D.S."/>
        </authorList>
    </citation>
    <scope>NUCLEOTIDE SEQUENCE [LARGE SCALE GENOMIC DNA]</scope>
    <source>
        <strain evidence="6 7">M3</strain>
    </source>
</reference>
<keyword evidence="3 5" id="KW-0777">Teichoic acid biosynthesis</keyword>
<protein>
    <recommendedName>
        <fullName evidence="5">N-acetylglucosaminyldiphosphoundecaprenol N-acetyl-beta-D-mannosaminyltransferase</fullName>
        <ecNumber evidence="5">2.4.1.187</ecNumber>
    </recommendedName>
    <alternativeName>
        <fullName evidence="5">N-acetylmannosaminyltransferase</fullName>
    </alternativeName>
    <alternativeName>
        <fullName evidence="5">UDP-N-acetylmannosamine transferase</fullName>
    </alternativeName>
    <alternativeName>
        <fullName evidence="5">UDP-N-acetylmannosamine:N-acetylglucosaminyl pyrophosphorylundecaprenol N-acetylmannosaminyltransferase</fullName>
    </alternativeName>
</protein>
<evidence type="ECO:0000256" key="5">
    <source>
        <dbReference type="HAMAP-Rule" id="MF_02070"/>
    </source>
</evidence>